<evidence type="ECO:0000256" key="6">
    <source>
        <dbReference type="ARBA" id="ARBA00023136"/>
    </source>
</evidence>
<feature type="transmembrane region" description="Helical" evidence="7">
    <location>
        <begin position="180"/>
        <end position="199"/>
    </location>
</feature>
<dbReference type="InterPro" id="IPR010627">
    <property type="entry name" value="Prepilin_pept_A24_N"/>
</dbReference>
<evidence type="ECO:0000256" key="7">
    <source>
        <dbReference type="SAM" id="Phobius"/>
    </source>
</evidence>
<evidence type="ECO:0000256" key="5">
    <source>
        <dbReference type="ARBA" id="ARBA00022989"/>
    </source>
</evidence>
<evidence type="ECO:0000313" key="11">
    <source>
        <dbReference type="Proteomes" id="UP001500957"/>
    </source>
</evidence>
<dbReference type="PANTHER" id="PTHR30487">
    <property type="entry name" value="TYPE 4 PREPILIN-LIKE PROTEINS LEADER PEPTIDE-PROCESSING ENZYME"/>
    <property type="match status" value="1"/>
</dbReference>
<evidence type="ECO:0000313" key="10">
    <source>
        <dbReference type="EMBL" id="GAA0610331.1"/>
    </source>
</evidence>
<accession>A0ABP3RGZ2</accession>
<keyword evidence="11" id="KW-1185">Reference proteome</keyword>
<feature type="transmembrane region" description="Helical" evidence="7">
    <location>
        <begin position="205"/>
        <end position="224"/>
    </location>
</feature>
<protein>
    <submittedName>
        <fullName evidence="10">A24 family peptidase</fullName>
    </submittedName>
</protein>
<comment type="similarity">
    <text evidence="2">Belongs to the peptidase A24 family.</text>
</comment>
<evidence type="ECO:0000256" key="2">
    <source>
        <dbReference type="ARBA" id="ARBA00005801"/>
    </source>
</evidence>
<gene>
    <name evidence="10" type="ORF">GCM10009547_10440</name>
</gene>
<keyword evidence="4 7" id="KW-0812">Transmembrane</keyword>
<feature type="transmembrane region" description="Helical" evidence="7">
    <location>
        <begin position="98"/>
        <end position="118"/>
    </location>
</feature>
<sequence>MSTELTAAAALALLGLLVGSFLNVVVHRVPAGQSVVRPGSSCPECGSPVRARDNIPVVSWLLLRGRCRDCAHPISARYPLVELGCAALFGALTLRFGLSPILPALLFLAAIGLALAMIDLDVSRLPFEISVPGLGVTAVLLALAGFADGWSPVAVALLSALAWFGLYWSLWFGTGGRGMGLGDVVLAPTLGLALGWLGWGPSLVGLLGGFAIGSVVGVTLMLVGRAGRRSQIPFGPSMLAGALLGAFAGSAIWGAYLGTIG</sequence>
<dbReference type="InterPro" id="IPR050882">
    <property type="entry name" value="Prepilin_peptidase/N-MTase"/>
</dbReference>
<keyword evidence="5 7" id="KW-1133">Transmembrane helix</keyword>
<dbReference type="EMBL" id="BAAAHE010000008">
    <property type="protein sequence ID" value="GAA0610331.1"/>
    <property type="molecule type" value="Genomic_DNA"/>
</dbReference>
<dbReference type="InterPro" id="IPR000045">
    <property type="entry name" value="Prepilin_IV_endopep_pep"/>
</dbReference>
<evidence type="ECO:0000256" key="1">
    <source>
        <dbReference type="ARBA" id="ARBA00004651"/>
    </source>
</evidence>
<evidence type="ECO:0000259" key="8">
    <source>
        <dbReference type="Pfam" id="PF01478"/>
    </source>
</evidence>
<dbReference type="Pfam" id="PF06750">
    <property type="entry name" value="A24_N_bact"/>
    <property type="match status" value="1"/>
</dbReference>
<keyword evidence="3" id="KW-1003">Cell membrane</keyword>
<reference evidence="11" key="1">
    <citation type="journal article" date="2019" name="Int. J. Syst. Evol. Microbiol.">
        <title>The Global Catalogue of Microorganisms (GCM) 10K type strain sequencing project: providing services to taxonomists for standard genome sequencing and annotation.</title>
        <authorList>
            <consortium name="The Broad Institute Genomics Platform"/>
            <consortium name="The Broad Institute Genome Sequencing Center for Infectious Disease"/>
            <person name="Wu L."/>
            <person name="Ma J."/>
        </authorList>
    </citation>
    <scope>NUCLEOTIDE SEQUENCE [LARGE SCALE GENOMIC DNA]</scope>
    <source>
        <strain evidence="11">JCM 10671</strain>
    </source>
</reference>
<dbReference type="Proteomes" id="UP001500957">
    <property type="component" value="Unassembled WGS sequence"/>
</dbReference>
<comment type="subcellular location">
    <subcellularLocation>
        <location evidence="1">Cell membrane</location>
        <topology evidence="1">Multi-pass membrane protein</topology>
    </subcellularLocation>
</comment>
<feature type="domain" description="Prepilin type IV endopeptidase peptidase" evidence="8">
    <location>
        <begin position="106"/>
        <end position="217"/>
    </location>
</feature>
<name>A0ABP3RGZ2_9ACTN</name>
<feature type="transmembrane region" description="Helical" evidence="7">
    <location>
        <begin position="153"/>
        <end position="173"/>
    </location>
</feature>
<comment type="caution">
    <text evidence="10">The sequence shown here is derived from an EMBL/GenBank/DDBJ whole genome shotgun (WGS) entry which is preliminary data.</text>
</comment>
<proteinExistence type="inferred from homology"/>
<evidence type="ECO:0000256" key="4">
    <source>
        <dbReference type="ARBA" id="ARBA00022692"/>
    </source>
</evidence>
<evidence type="ECO:0000259" key="9">
    <source>
        <dbReference type="Pfam" id="PF06750"/>
    </source>
</evidence>
<feature type="domain" description="Prepilin peptidase A24 N-terminal" evidence="9">
    <location>
        <begin position="13"/>
        <end position="96"/>
    </location>
</feature>
<dbReference type="Pfam" id="PF01478">
    <property type="entry name" value="Peptidase_A24"/>
    <property type="match status" value="1"/>
</dbReference>
<organism evidence="10 11">
    <name type="scientific">Sporichthya brevicatena</name>
    <dbReference type="NCBI Taxonomy" id="171442"/>
    <lineage>
        <taxon>Bacteria</taxon>
        <taxon>Bacillati</taxon>
        <taxon>Actinomycetota</taxon>
        <taxon>Actinomycetes</taxon>
        <taxon>Sporichthyales</taxon>
        <taxon>Sporichthyaceae</taxon>
        <taxon>Sporichthya</taxon>
    </lineage>
</organism>
<evidence type="ECO:0000256" key="3">
    <source>
        <dbReference type="ARBA" id="ARBA00022475"/>
    </source>
</evidence>
<feature type="transmembrane region" description="Helical" evidence="7">
    <location>
        <begin position="236"/>
        <end position="256"/>
    </location>
</feature>
<keyword evidence="6 7" id="KW-0472">Membrane</keyword>
<dbReference type="RefSeq" id="WP_344602355.1">
    <property type="nucleotide sequence ID" value="NZ_BAAAHE010000008.1"/>
</dbReference>
<dbReference type="PANTHER" id="PTHR30487:SF0">
    <property type="entry name" value="PREPILIN LEADER PEPTIDASE_N-METHYLTRANSFERASE-RELATED"/>
    <property type="match status" value="1"/>
</dbReference>